<dbReference type="AlphaFoldDB" id="A0A931DG91"/>
<dbReference type="InterPro" id="IPR046264">
    <property type="entry name" value="DUF6297"/>
</dbReference>
<sequence>MTGVASMTAVRAHVRARGRRGRTWSDRYTSLLGLALTVVIAAPAVGTVLSSVPREVDPSRACAGVALLALLLAGALSAARAFGPVALPSADAAWLVLSPLPRRGVLARTALILVGVSVVVGAVAGVGLLTVLGTRDQVVLRLLAALVLGVATMTGGMSAAVLAQASERWDAWLTGAITVIVVSAGIAAIMSFGPGRHLAASAVSAPPSAVLAAATASAVLATGLAVRAWTVLGRIPARAVLDASTRTGHAAAAAVVMDPGALTWIVEDAHWRGRSVRSRPWPSGLAGGRLPARVRGPLAVAWQEWRRLARRPARVVLLASSTLLPALAARAAPEAAGGDVPVVAGVVLGVGALAAAAAATTGARRDGDDPALARLLGVGPRALLAARAVLPALLGGGWLVAALTVLGAAGALPAGPWWLLGAACAPALAAGALRMARRRPVDHAMPVLSTPVGALPTGPVLWALTGVDVAVLGCVPALTAFAGGMSTGLLAAQAVWGAAVLAAYLGLRGRRY</sequence>
<dbReference type="Proteomes" id="UP000614047">
    <property type="component" value="Unassembled WGS sequence"/>
</dbReference>
<comment type="caution">
    <text evidence="2">The sequence shown here is derived from an EMBL/GenBank/DDBJ whole genome shotgun (WGS) entry which is preliminary data.</text>
</comment>
<dbReference type="RefSeq" id="WP_197012114.1">
    <property type="nucleotide sequence ID" value="NZ_BAABES010000004.1"/>
</dbReference>
<organism evidence="2 3">
    <name type="scientific">Actinomadura viridis</name>
    <dbReference type="NCBI Taxonomy" id="58110"/>
    <lineage>
        <taxon>Bacteria</taxon>
        <taxon>Bacillati</taxon>
        <taxon>Actinomycetota</taxon>
        <taxon>Actinomycetes</taxon>
        <taxon>Streptosporangiales</taxon>
        <taxon>Thermomonosporaceae</taxon>
        <taxon>Actinomadura</taxon>
    </lineage>
</organism>
<keyword evidence="1" id="KW-0812">Transmembrane</keyword>
<feature type="transmembrane region" description="Helical" evidence="1">
    <location>
        <begin position="169"/>
        <end position="189"/>
    </location>
</feature>
<protein>
    <submittedName>
        <fullName evidence="2">Uncharacterized protein</fullName>
    </submittedName>
</protein>
<evidence type="ECO:0000313" key="2">
    <source>
        <dbReference type="EMBL" id="MBG6089515.1"/>
    </source>
</evidence>
<reference evidence="2" key="1">
    <citation type="submission" date="2020-11" db="EMBL/GenBank/DDBJ databases">
        <title>Sequencing the genomes of 1000 actinobacteria strains.</title>
        <authorList>
            <person name="Klenk H.-P."/>
        </authorList>
    </citation>
    <scope>NUCLEOTIDE SEQUENCE</scope>
    <source>
        <strain evidence="2">DSM 43175</strain>
    </source>
</reference>
<gene>
    <name evidence="2" type="ORF">IW256_003628</name>
</gene>
<evidence type="ECO:0000313" key="3">
    <source>
        <dbReference type="Proteomes" id="UP000614047"/>
    </source>
</evidence>
<feature type="transmembrane region" description="Helical" evidence="1">
    <location>
        <begin position="66"/>
        <end position="97"/>
    </location>
</feature>
<proteinExistence type="predicted"/>
<feature type="transmembrane region" description="Helical" evidence="1">
    <location>
        <begin position="460"/>
        <end position="482"/>
    </location>
</feature>
<feature type="transmembrane region" description="Helical" evidence="1">
    <location>
        <begin position="417"/>
        <end position="436"/>
    </location>
</feature>
<feature type="transmembrane region" description="Helical" evidence="1">
    <location>
        <begin position="488"/>
        <end position="507"/>
    </location>
</feature>
<feature type="transmembrane region" description="Helical" evidence="1">
    <location>
        <begin position="315"/>
        <end position="332"/>
    </location>
</feature>
<feature type="transmembrane region" description="Helical" evidence="1">
    <location>
        <begin position="109"/>
        <end position="132"/>
    </location>
</feature>
<name>A0A931DG91_9ACTN</name>
<keyword evidence="1" id="KW-0472">Membrane</keyword>
<accession>A0A931DG91</accession>
<dbReference type="EMBL" id="JADOUA010000001">
    <property type="protein sequence ID" value="MBG6089515.1"/>
    <property type="molecule type" value="Genomic_DNA"/>
</dbReference>
<keyword evidence="1" id="KW-1133">Transmembrane helix</keyword>
<evidence type="ECO:0000256" key="1">
    <source>
        <dbReference type="SAM" id="Phobius"/>
    </source>
</evidence>
<dbReference type="Pfam" id="PF19814">
    <property type="entry name" value="DUF6297"/>
    <property type="match status" value="1"/>
</dbReference>
<feature type="transmembrane region" description="Helical" evidence="1">
    <location>
        <begin position="138"/>
        <end position="162"/>
    </location>
</feature>
<feature type="transmembrane region" description="Helical" evidence="1">
    <location>
        <begin position="384"/>
        <end position="411"/>
    </location>
</feature>
<feature type="transmembrane region" description="Helical" evidence="1">
    <location>
        <begin position="344"/>
        <end position="363"/>
    </location>
</feature>
<keyword evidence="3" id="KW-1185">Reference proteome</keyword>
<feature type="transmembrane region" description="Helical" evidence="1">
    <location>
        <begin position="209"/>
        <end position="229"/>
    </location>
</feature>